<dbReference type="PANTHER" id="PTHR43265:SF1">
    <property type="entry name" value="ESTERASE ESTD"/>
    <property type="match status" value="1"/>
</dbReference>
<reference evidence="3" key="1">
    <citation type="journal article" date="2020" name="MBio">
        <title>Horizontal gene transfer to a defensive symbiont with a reduced genome amongst a multipartite beetle microbiome.</title>
        <authorList>
            <person name="Waterworth S.C."/>
            <person name="Florez L.V."/>
            <person name="Rees E.R."/>
            <person name="Hertweck C."/>
            <person name="Kaltenpoth M."/>
            <person name="Kwan J.C."/>
        </authorList>
    </citation>
    <scope>NUCLEOTIDE SEQUENCE [LARGE SCALE GENOMIC DNA]</scope>
</reference>
<evidence type="ECO:0000259" key="1">
    <source>
        <dbReference type="Pfam" id="PF12146"/>
    </source>
</evidence>
<dbReference type="Proteomes" id="UP000462435">
    <property type="component" value="Unassembled WGS sequence"/>
</dbReference>
<organism evidence="2 3">
    <name type="scientific">Herbaspirillum frisingense</name>
    <dbReference type="NCBI Taxonomy" id="92645"/>
    <lineage>
        <taxon>Bacteria</taxon>
        <taxon>Pseudomonadati</taxon>
        <taxon>Pseudomonadota</taxon>
        <taxon>Betaproteobacteria</taxon>
        <taxon>Burkholderiales</taxon>
        <taxon>Oxalobacteraceae</taxon>
        <taxon>Herbaspirillum</taxon>
    </lineage>
</organism>
<dbReference type="GO" id="GO:0052689">
    <property type="term" value="F:carboxylic ester hydrolase activity"/>
    <property type="evidence" value="ECO:0007669"/>
    <property type="project" value="TreeGrafter"/>
</dbReference>
<accession>A0A7V8FZU3</accession>
<evidence type="ECO:0000313" key="2">
    <source>
        <dbReference type="EMBL" id="KAF1047877.1"/>
    </source>
</evidence>
<dbReference type="EMBL" id="WNDX01000008">
    <property type="protein sequence ID" value="KAF1047877.1"/>
    <property type="molecule type" value="Genomic_DNA"/>
</dbReference>
<dbReference type="Gene3D" id="3.40.50.1820">
    <property type="entry name" value="alpha/beta hydrolase"/>
    <property type="match status" value="1"/>
</dbReference>
<evidence type="ECO:0000313" key="3">
    <source>
        <dbReference type="Proteomes" id="UP000462435"/>
    </source>
</evidence>
<dbReference type="AlphaFoldDB" id="A0A7V8FZU3"/>
<name>A0A7V8FZU3_9BURK</name>
<dbReference type="SUPFAM" id="SSF53474">
    <property type="entry name" value="alpha/beta-Hydrolases"/>
    <property type="match status" value="1"/>
</dbReference>
<dbReference type="InterPro" id="IPR029058">
    <property type="entry name" value="AB_hydrolase_fold"/>
</dbReference>
<dbReference type="InterPro" id="IPR053145">
    <property type="entry name" value="AB_hydrolase_Est10"/>
</dbReference>
<gene>
    <name evidence="2" type="primary">estD</name>
    <name evidence="2" type="ORF">GAK35_00497</name>
</gene>
<proteinExistence type="predicted"/>
<comment type="caution">
    <text evidence="2">The sequence shown here is derived from an EMBL/GenBank/DDBJ whole genome shotgun (WGS) entry which is preliminary data.</text>
</comment>
<sequence>MHGATPSSPISHSTNARADSIKRIASLTAALAISTGAAAEMTQTEITAPGPLGPLRGTLLSPATTPQAPVVLIVPGSGPTDRDGNNRYGIRGATYRLLAQGLAERGIASVRIDKRGLFGSAAAATSADDVTIADYAGDVHAWIASIRRQTNASCVWVLGHSEGGLIGLAAARTPGDICGLILVAAAGRPLGQLLEEQLRANLANAPLLDKALAALRELEAGHVIPADRIDAPLMPLFHPKVQRFLMSEMALDPAALIAGYDKPVLIVQGLKDLQVRRQDAERLKAANPDAEMVLIPDANHVLKKVDSDDPRENFATYGATDLPLEGRIVPAITEFILRPRGQ</sequence>
<protein>
    <submittedName>
        <fullName evidence="2">Esterase EstD</fullName>
    </submittedName>
</protein>
<feature type="domain" description="Serine aminopeptidase S33" evidence="1">
    <location>
        <begin position="93"/>
        <end position="301"/>
    </location>
</feature>
<dbReference type="InterPro" id="IPR022742">
    <property type="entry name" value="Hydrolase_4"/>
</dbReference>
<dbReference type="Pfam" id="PF12146">
    <property type="entry name" value="Hydrolase_4"/>
    <property type="match status" value="1"/>
</dbReference>
<dbReference type="PANTHER" id="PTHR43265">
    <property type="entry name" value="ESTERASE ESTD"/>
    <property type="match status" value="1"/>
</dbReference>